<gene>
    <name evidence="1" type="ORF">KV394_02130</name>
</gene>
<keyword evidence="2" id="KW-1185">Reference proteome</keyword>
<dbReference type="EMBL" id="CP078076">
    <property type="protein sequence ID" value="UPL09977.1"/>
    <property type="molecule type" value="Genomic_DNA"/>
</dbReference>
<accession>A0ABY4IB40</accession>
<dbReference type="RefSeq" id="WP_247982184.1">
    <property type="nucleotide sequence ID" value="NZ_CP078076.1"/>
</dbReference>
<evidence type="ECO:0000313" key="1">
    <source>
        <dbReference type="EMBL" id="UPL09977.1"/>
    </source>
</evidence>
<name>A0ABY4IB40_9MICO</name>
<evidence type="ECO:0000313" key="2">
    <source>
        <dbReference type="Proteomes" id="UP000831467"/>
    </source>
</evidence>
<dbReference type="Proteomes" id="UP000831467">
    <property type="component" value="Chromosome"/>
</dbReference>
<protein>
    <submittedName>
        <fullName evidence="1">Uncharacterized protein</fullName>
    </submittedName>
</protein>
<proteinExistence type="predicted"/>
<organism evidence="1 2">
    <name type="scientific">Microbacterium sufflavum</name>
    <dbReference type="NCBI Taxonomy" id="2851649"/>
    <lineage>
        <taxon>Bacteria</taxon>
        <taxon>Bacillati</taxon>
        <taxon>Actinomycetota</taxon>
        <taxon>Actinomycetes</taxon>
        <taxon>Micrococcales</taxon>
        <taxon>Microbacteriaceae</taxon>
        <taxon>Microbacterium</taxon>
    </lineage>
</organism>
<reference evidence="1 2" key="1">
    <citation type="submission" date="2021-06" db="EMBL/GenBank/DDBJ databases">
        <title>Genome-based taxonomic framework of Microbacterium strains isolated from marine environment, the description of four new species and reclassification of four preexisting species.</title>
        <authorList>
            <person name="Lee S.D."/>
            <person name="Kim S.-M."/>
            <person name="Byeon Y.-S."/>
            <person name="Yang H.L."/>
            <person name="Kim I.S."/>
        </authorList>
    </citation>
    <scope>NUCLEOTIDE SEQUENCE [LARGE SCALE GENOMIC DNA]</scope>
    <source>
        <strain evidence="1 2">SSW1-51</strain>
    </source>
</reference>
<sequence>MDKRADWVARRERYALEHGWPGGDYARHLEENEAHPVPDAPFDPNWEMLHGGL</sequence>